<dbReference type="Pfam" id="PF01614">
    <property type="entry name" value="IclR_C"/>
    <property type="match status" value="1"/>
</dbReference>
<dbReference type="PROSITE" id="PS51077">
    <property type="entry name" value="HTH_ICLR"/>
    <property type="match status" value="1"/>
</dbReference>
<dbReference type="SUPFAM" id="SSF46785">
    <property type="entry name" value="Winged helix' DNA-binding domain"/>
    <property type="match status" value="1"/>
</dbReference>
<dbReference type="Pfam" id="PF09339">
    <property type="entry name" value="HTH_IclR"/>
    <property type="match status" value="1"/>
</dbReference>
<dbReference type="AlphaFoldDB" id="A0A2T0VG36"/>
<dbReference type="Gene3D" id="1.10.10.10">
    <property type="entry name" value="Winged helix-like DNA-binding domain superfamily/Winged helix DNA-binding domain"/>
    <property type="match status" value="1"/>
</dbReference>
<keyword evidence="7" id="KW-1185">Reference proteome</keyword>
<dbReference type="InterPro" id="IPR036390">
    <property type="entry name" value="WH_DNA-bd_sf"/>
</dbReference>
<proteinExistence type="predicted"/>
<dbReference type="Proteomes" id="UP000237983">
    <property type="component" value="Unassembled WGS sequence"/>
</dbReference>
<dbReference type="RefSeq" id="WP_106211493.1">
    <property type="nucleotide sequence ID" value="NZ_PVTL01000003.1"/>
</dbReference>
<evidence type="ECO:0000256" key="1">
    <source>
        <dbReference type="ARBA" id="ARBA00023015"/>
    </source>
</evidence>
<dbReference type="GO" id="GO:0003677">
    <property type="term" value="F:DNA binding"/>
    <property type="evidence" value="ECO:0007669"/>
    <property type="project" value="UniProtKB-KW"/>
</dbReference>
<evidence type="ECO:0000259" key="4">
    <source>
        <dbReference type="PROSITE" id="PS51077"/>
    </source>
</evidence>
<dbReference type="GO" id="GO:0045892">
    <property type="term" value="P:negative regulation of DNA-templated transcription"/>
    <property type="evidence" value="ECO:0007669"/>
    <property type="project" value="TreeGrafter"/>
</dbReference>
<name>A0A2T0VG36_9MICO</name>
<dbReference type="PANTHER" id="PTHR30136:SF24">
    <property type="entry name" value="HTH-TYPE TRANSCRIPTIONAL REPRESSOR ALLR"/>
    <property type="match status" value="1"/>
</dbReference>
<evidence type="ECO:0000256" key="3">
    <source>
        <dbReference type="ARBA" id="ARBA00023163"/>
    </source>
</evidence>
<evidence type="ECO:0000259" key="5">
    <source>
        <dbReference type="PROSITE" id="PS51078"/>
    </source>
</evidence>
<dbReference type="InterPro" id="IPR050707">
    <property type="entry name" value="HTH_MetabolicPath_Reg"/>
</dbReference>
<feature type="domain" description="HTH iclR-type" evidence="4">
    <location>
        <begin position="10"/>
        <end position="70"/>
    </location>
</feature>
<comment type="caution">
    <text evidence="6">The sequence shown here is derived from an EMBL/GenBank/DDBJ whole genome shotgun (WGS) entry which is preliminary data.</text>
</comment>
<dbReference type="InterPro" id="IPR029016">
    <property type="entry name" value="GAF-like_dom_sf"/>
</dbReference>
<feature type="domain" description="IclR-ED" evidence="5">
    <location>
        <begin position="71"/>
        <end position="222"/>
    </location>
</feature>
<dbReference type="PANTHER" id="PTHR30136">
    <property type="entry name" value="HELIX-TURN-HELIX TRANSCRIPTIONAL REGULATOR, ICLR FAMILY"/>
    <property type="match status" value="1"/>
</dbReference>
<keyword evidence="1" id="KW-0805">Transcription regulation</keyword>
<accession>A0A2T0VG36</accession>
<dbReference type="PROSITE" id="PS51078">
    <property type="entry name" value="ICLR_ED"/>
    <property type="match status" value="1"/>
</dbReference>
<dbReference type="InterPro" id="IPR036388">
    <property type="entry name" value="WH-like_DNA-bd_sf"/>
</dbReference>
<evidence type="ECO:0000313" key="6">
    <source>
        <dbReference type="EMBL" id="PRY69170.1"/>
    </source>
</evidence>
<sequence length="226" mass="24107">MRTTQWNDAVSVIDRVTLVLECFRVDDKRLGVSELARRANLPKSTVSRLVSELVEHRYLERDGSGIRLGLRLFELGELAAQPNALRGLALSTMADLRDATGQTVHLEVLDGSDVVCIGVLRGQDAVGRHPRVGDRWSADSTAAGRVMRAYVPGFGSVRDPGLVLRHDREGSEITCAASAILTPDLQPIAAIAISGPQSTAGGESVTLAVRTAAIALGRRLAARPPA</sequence>
<dbReference type="Gene3D" id="3.30.450.40">
    <property type="match status" value="2"/>
</dbReference>
<dbReference type="OrthoDB" id="9807558at2"/>
<evidence type="ECO:0000256" key="2">
    <source>
        <dbReference type="ARBA" id="ARBA00023125"/>
    </source>
</evidence>
<dbReference type="InterPro" id="IPR014757">
    <property type="entry name" value="Tscrpt_reg_IclR_C"/>
</dbReference>
<dbReference type="CDD" id="cd00090">
    <property type="entry name" value="HTH_ARSR"/>
    <property type="match status" value="1"/>
</dbReference>
<dbReference type="GO" id="GO:0003700">
    <property type="term" value="F:DNA-binding transcription factor activity"/>
    <property type="evidence" value="ECO:0007669"/>
    <property type="project" value="TreeGrafter"/>
</dbReference>
<protein>
    <submittedName>
        <fullName evidence="6">IclR family transcriptional regulator</fullName>
    </submittedName>
</protein>
<dbReference type="SMART" id="SM00346">
    <property type="entry name" value="HTH_ICLR"/>
    <property type="match status" value="1"/>
</dbReference>
<organism evidence="6 7">
    <name type="scientific">Glaciihabitans tibetensis</name>
    <dbReference type="NCBI Taxonomy" id="1266600"/>
    <lineage>
        <taxon>Bacteria</taxon>
        <taxon>Bacillati</taxon>
        <taxon>Actinomycetota</taxon>
        <taxon>Actinomycetes</taxon>
        <taxon>Micrococcales</taxon>
        <taxon>Microbacteriaceae</taxon>
        <taxon>Glaciihabitans</taxon>
    </lineage>
</organism>
<keyword evidence="2" id="KW-0238">DNA-binding</keyword>
<dbReference type="InterPro" id="IPR011991">
    <property type="entry name" value="ArsR-like_HTH"/>
</dbReference>
<dbReference type="InterPro" id="IPR005471">
    <property type="entry name" value="Tscrpt_reg_IclR_N"/>
</dbReference>
<dbReference type="EMBL" id="PVTL01000003">
    <property type="protein sequence ID" value="PRY69170.1"/>
    <property type="molecule type" value="Genomic_DNA"/>
</dbReference>
<keyword evidence="3" id="KW-0804">Transcription</keyword>
<gene>
    <name evidence="6" type="ORF">B0I08_103378</name>
</gene>
<evidence type="ECO:0000313" key="7">
    <source>
        <dbReference type="Proteomes" id="UP000237983"/>
    </source>
</evidence>
<dbReference type="SUPFAM" id="SSF55781">
    <property type="entry name" value="GAF domain-like"/>
    <property type="match status" value="1"/>
</dbReference>
<reference evidence="6 7" key="1">
    <citation type="submission" date="2018-03" db="EMBL/GenBank/DDBJ databases">
        <title>Genomic Encyclopedia of Type Strains, Phase III (KMG-III): the genomes of soil and plant-associated and newly described type strains.</title>
        <authorList>
            <person name="Whitman W."/>
        </authorList>
    </citation>
    <scope>NUCLEOTIDE SEQUENCE [LARGE SCALE GENOMIC DNA]</scope>
    <source>
        <strain evidence="6 7">CGMCC 1.12484</strain>
    </source>
</reference>